<name>A0ABW5CNL2_9HYPH</name>
<protein>
    <submittedName>
        <fullName evidence="1">Uncharacterized protein</fullName>
    </submittedName>
</protein>
<dbReference type="Proteomes" id="UP001597371">
    <property type="component" value="Unassembled WGS sequence"/>
</dbReference>
<evidence type="ECO:0000313" key="1">
    <source>
        <dbReference type="EMBL" id="MFD2237805.1"/>
    </source>
</evidence>
<evidence type="ECO:0000313" key="2">
    <source>
        <dbReference type="Proteomes" id="UP001597371"/>
    </source>
</evidence>
<gene>
    <name evidence="1" type="ORF">ACFSKQ_10070</name>
</gene>
<keyword evidence="2" id="KW-1185">Reference proteome</keyword>
<comment type="caution">
    <text evidence="1">The sequence shown here is derived from an EMBL/GenBank/DDBJ whole genome shotgun (WGS) entry which is preliminary data.</text>
</comment>
<sequence length="82" mass="9433">MTSDHFQRPAKLPIQIIGPTTLKKARDAYRARWGRSWPESDSYLAILIIEAKELEGIAPSSKAKPDKIREITLELMRVDHEF</sequence>
<reference evidence="2" key="1">
    <citation type="journal article" date="2019" name="Int. J. Syst. Evol. Microbiol.">
        <title>The Global Catalogue of Microorganisms (GCM) 10K type strain sequencing project: providing services to taxonomists for standard genome sequencing and annotation.</title>
        <authorList>
            <consortium name="The Broad Institute Genomics Platform"/>
            <consortium name="The Broad Institute Genome Sequencing Center for Infectious Disease"/>
            <person name="Wu L."/>
            <person name="Ma J."/>
        </authorList>
    </citation>
    <scope>NUCLEOTIDE SEQUENCE [LARGE SCALE GENOMIC DNA]</scope>
    <source>
        <strain evidence="2">ZS-35-S2</strain>
    </source>
</reference>
<organism evidence="1 2">
    <name type="scientific">Aureimonas populi</name>
    <dbReference type="NCBI Taxonomy" id="1701758"/>
    <lineage>
        <taxon>Bacteria</taxon>
        <taxon>Pseudomonadati</taxon>
        <taxon>Pseudomonadota</taxon>
        <taxon>Alphaproteobacteria</taxon>
        <taxon>Hyphomicrobiales</taxon>
        <taxon>Aurantimonadaceae</taxon>
        <taxon>Aureimonas</taxon>
    </lineage>
</organism>
<dbReference type="RefSeq" id="WP_209736349.1">
    <property type="nucleotide sequence ID" value="NZ_CP072611.1"/>
</dbReference>
<accession>A0ABW5CNL2</accession>
<dbReference type="EMBL" id="JBHUIJ010000012">
    <property type="protein sequence ID" value="MFD2237805.1"/>
    <property type="molecule type" value="Genomic_DNA"/>
</dbReference>
<proteinExistence type="predicted"/>